<keyword evidence="2" id="KW-1185">Reference proteome</keyword>
<organism evidence="1 2">
    <name type="scientific">Heliobacterium mobile</name>
    <name type="common">Heliobacillus mobilis</name>
    <dbReference type="NCBI Taxonomy" id="28064"/>
    <lineage>
        <taxon>Bacteria</taxon>
        <taxon>Bacillati</taxon>
        <taxon>Bacillota</taxon>
        <taxon>Clostridia</taxon>
        <taxon>Eubacteriales</taxon>
        <taxon>Heliobacteriaceae</taxon>
        <taxon>Heliobacterium</taxon>
    </lineage>
</organism>
<accession>A0A6I3SPG5</accession>
<name>A0A6I3SPG5_HELMO</name>
<dbReference type="AlphaFoldDB" id="A0A6I3SPG5"/>
<dbReference type="OrthoDB" id="2365082at2"/>
<gene>
    <name evidence="1" type="ORF">GJ688_17750</name>
</gene>
<dbReference type="Proteomes" id="UP000430670">
    <property type="component" value="Unassembled WGS sequence"/>
</dbReference>
<evidence type="ECO:0000313" key="1">
    <source>
        <dbReference type="EMBL" id="MTV50779.1"/>
    </source>
</evidence>
<evidence type="ECO:0008006" key="3">
    <source>
        <dbReference type="Google" id="ProtNLM"/>
    </source>
</evidence>
<reference evidence="1 2" key="1">
    <citation type="submission" date="2019-11" db="EMBL/GenBank/DDBJ databases">
        <title>Whole-genome sequence of a the green, strictly anaerobic photosynthetic bacterium Heliobacillus mobilis DSM 6151.</title>
        <authorList>
            <person name="Kyndt J.A."/>
            <person name="Meyer T.E."/>
        </authorList>
    </citation>
    <scope>NUCLEOTIDE SEQUENCE [LARGE SCALE GENOMIC DNA]</scope>
    <source>
        <strain evidence="1 2">DSM 6151</strain>
    </source>
</reference>
<dbReference type="RefSeq" id="WP_155477859.1">
    <property type="nucleotide sequence ID" value="NZ_WNKU01000035.1"/>
</dbReference>
<proteinExistence type="predicted"/>
<evidence type="ECO:0000313" key="2">
    <source>
        <dbReference type="Proteomes" id="UP000430670"/>
    </source>
</evidence>
<comment type="caution">
    <text evidence="1">The sequence shown here is derived from an EMBL/GenBank/DDBJ whole genome shotgun (WGS) entry which is preliminary data.</text>
</comment>
<dbReference type="EMBL" id="WNKU01000035">
    <property type="protein sequence ID" value="MTV50779.1"/>
    <property type="molecule type" value="Genomic_DNA"/>
</dbReference>
<protein>
    <recommendedName>
        <fullName evidence="3">Bacteriophage T4 Gp32 single-stranded DNA-binding domain-containing protein</fullName>
    </recommendedName>
</protein>
<sequence>MGVITAKGKDAKESANKKNSQIDFKKVYIRLKDGESVRVRILTPEDYVEYRAHGSFQQGIYTQPCIQPAGQKCAHCEASQSGLEEYEGLRARKRYLFAMADLDEGMIRVFDGSRGQAQGLIDTIENYADHLKDLAFIFKRTGSKTDTTYTLNPIIKLKADDREKFEQFSETTVEDAFYETVLQPRTRQQQIEELQKAGFPVETHFRNEWIEADVKPIEESNGDPENVF</sequence>